<keyword evidence="1" id="KW-0175">Coiled coil</keyword>
<evidence type="ECO:0000313" key="3">
    <source>
        <dbReference type="EMBL" id="STY19246.1"/>
    </source>
</evidence>
<evidence type="ECO:0000313" key="5">
    <source>
        <dbReference type="Proteomes" id="UP000254230"/>
    </source>
</evidence>
<dbReference type="EMBL" id="UGOW01000001">
    <property type="protein sequence ID" value="STY19246.1"/>
    <property type="molecule type" value="Genomic_DNA"/>
</dbReference>
<feature type="coiled-coil region" evidence="1">
    <location>
        <begin position="834"/>
        <end position="868"/>
    </location>
</feature>
<protein>
    <submittedName>
        <fullName evidence="3">Protein SidG</fullName>
    </submittedName>
</protein>
<evidence type="ECO:0000313" key="4">
    <source>
        <dbReference type="Proteomes" id="UP000054639"/>
    </source>
</evidence>
<feature type="coiled-coil region" evidence="1">
    <location>
        <begin position="389"/>
        <end position="429"/>
    </location>
</feature>
<sequence>MQTIEECISEFDRLVTDGIEKAKITSLLNQNTSEAMQEACRLNFEYLKQIVALKDSIDSLPDGTPNKEKLTNRLLEHCPLRWIEQFKQGTFTESLEDFAAFRSEFYKEVPQSTVELRTWGTREELSNGLRNVIRQKIQGENIGHASLMIKIPVNEENKALVEKYCLHENGGLKIPHSIKRTGNGLVYEIYWSYWPDQLQTRKYDIDNERSGFEFKTQSDVLDSMPLELKERHISQKNTKDLFQNQHTINLAPVAVPLVPTKSYDQLHQEFINLKLTRYKNREEQHALAILNKNYFSKGCEFFPDSEAWEEKSIKPSSNFLTLLARFKNEMSDKKLIAQILVDKKITRAQAEYINNELLRLFEKKWGERTELSKEIERVSNEIYTPAIEIKKLKKEIKVWRQNLAEHKQLKDLSNEIETYKKEHNGEVSDRQLKKWMSTQEFSEEETKKILEQPDPQKKINALELKIAKLIDDLPNEDELREKISKADEKLQAIYKSPKKEVGGIYAKKIDEKNVHIEYVKSKINEFRQTTDNQKEKTSKSAAYCHDKIQDLEKLLTKYDADKEASQERINKKIHELESISVKVEKRQRKKIAKIDDTIKQLEEALEYYDEFNEEYNFETEGMDIEYKYHKSRTEKEIEQFGDTRNFWHLQSKEDLVELLNILKEDKKNAEQGKLSRPTKFIYNRDKTEEEIARYGNKSLPDSKDTIWELSSTKDIKELIATLHQDKLQVKPIEFSYGKIEERTKTDEEKNTYGNLIYPSRGERHWSIKSKEDLSKLIEIIKEDQRKLQENLLGSSFDFKYATSEVHQKTDEERESFGNLKYVDSNEHCWNIKNIAHAEQMIHIMEEDIKKLEEQVSLIAKKIEDMKLQSNGEELSSDQIIRGAPTRNVTLHDFNIEDMLKTASELAATTSEFHLIKENCSTTSMKILNAGAPKEMAHMFQWTENTVENPASNAFLTNPQAVYSAAAVVSKAQEGDPEAIKHVQTEANRTPNEEYYTKLNQLLAYRDDETELRNQIKSNIFGYLKILPQLICDLVVRTNKQHAPKEEQEIDSYLNKLNESIRALNYSLIEHGNPLVAIQYMNEKLQEDRKAIPFFEEQTLQLVRSYILNIESKSEQTEDEIKLIEAYNNIIKERNERISCVELAVLGNTNPDSYLINRNDQSAHLTWANTPSLQAEIAFAKFSDEYQKLHAGKYFQYLRYNFLNLIPQNASNMEKLQIIQKHIDENPSSTSAQAWNNCKFTKETLELVGAMKESQSSEINPPNISENTIQKTLSFKQMYLLEIKEGQQESTLDEYTTPSMCS</sequence>
<feature type="coiled-coil region" evidence="1">
    <location>
        <begin position="548"/>
        <end position="614"/>
    </location>
</feature>
<dbReference type="Proteomes" id="UP000054639">
    <property type="component" value="Unassembled WGS sequence"/>
</dbReference>
<evidence type="ECO:0000313" key="2">
    <source>
        <dbReference type="EMBL" id="KTD52825.1"/>
    </source>
</evidence>
<dbReference type="OrthoDB" id="5654016at2"/>
<name>A0A378KXW8_9GAMM</name>
<accession>A0A378KXW8</accession>
<dbReference type="EMBL" id="LNYR01000006">
    <property type="protein sequence ID" value="KTD52825.1"/>
    <property type="molecule type" value="Genomic_DNA"/>
</dbReference>
<evidence type="ECO:0000256" key="1">
    <source>
        <dbReference type="SAM" id="Coils"/>
    </source>
</evidence>
<dbReference type="RefSeq" id="WP_058472858.1">
    <property type="nucleotide sequence ID" value="NZ_CAAAIL010000011.1"/>
</dbReference>
<dbReference type="Proteomes" id="UP000254230">
    <property type="component" value="Unassembled WGS sequence"/>
</dbReference>
<keyword evidence="4" id="KW-1185">Reference proteome</keyword>
<proteinExistence type="predicted"/>
<reference evidence="3 5" key="2">
    <citation type="submission" date="2018-06" db="EMBL/GenBank/DDBJ databases">
        <authorList>
            <consortium name="Pathogen Informatics"/>
            <person name="Doyle S."/>
        </authorList>
    </citation>
    <scope>NUCLEOTIDE SEQUENCE [LARGE SCALE GENOMIC DNA]</scope>
    <source>
        <strain evidence="3 5">NCTC12376</strain>
    </source>
</reference>
<organism evidence="3 5">
    <name type="scientific">Legionella quateirensis</name>
    <dbReference type="NCBI Taxonomy" id="45072"/>
    <lineage>
        <taxon>Bacteria</taxon>
        <taxon>Pseudomonadati</taxon>
        <taxon>Pseudomonadota</taxon>
        <taxon>Gammaproteobacteria</taxon>
        <taxon>Legionellales</taxon>
        <taxon>Legionellaceae</taxon>
        <taxon>Legionella</taxon>
    </lineage>
</organism>
<reference evidence="2 4" key="1">
    <citation type="submission" date="2015-11" db="EMBL/GenBank/DDBJ databases">
        <title>Genomic analysis of 38 Legionella species identifies large and diverse effector repertoires.</title>
        <authorList>
            <person name="Burstein D."/>
            <person name="Amaro F."/>
            <person name="Zusman T."/>
            <person name="Lifshitz Z."/>
            <person name="Cohen O."/>
            <person name="Gilbert J.A."/>
            <person name="Pupko T."/>
            <person name="Shuman H.A."/>
            <person name="Segal G."/>
        </authorList>
    </citation>
    <scope>NUCLEOTIDE SEQUENCE [LARGE SCALE GENOMIC DNA]</scope>
    <source>
        <strain evidence="2 4">ATCC 49507</strain>
    </source>
</reference>
<gene>
    <name evidence="2" type="ORF">Lqua_0658</name>
    <name evidence="3" type="ORF">NCTC12376_03078</name>
</gene>